<proteinExistence type="predicted"/>
<name>A0ACA9MTJ0_9GLOM</name>
<gene>
    <name evidence="1" type="ORF">DHETER_LOCUS7654</name>
</gene>
<accession>A0ACA9MTJ0</accession>
<reference evidence="1" key="1">
    <citation type="submission" date="2021-06" db="EMBL/GenBank/DDBJ databases">
        <authorList>
            <person name="Kallberg Y."/>
            <person name="Tangrot J."/>
            <person name="Rosling A."/>
        </authorList>
    </citation>
    <scope>NUCLEOTIDE SEQUENCE</scope>
    <source>
        <strain evidence="1">IL203A</strain>
    </source>
</reference>
<evidence type="ECO:0000313" key="1">
    <source>
        <dbReference type="EMBL" id="CAG8611463.1"/>
    </source>
</evidence>
<protein>
    <submittedName>
        <fullName evidence="1">4256_t:CDS:1</fullName>
    </submittedName>
</protein>
<feature type="non-terminal residue" evidence="1">
    <location>
        <position position="51"/>
    </location>
</feature>
<dbReference type="Proteomes" id="UP000789702">
    <property type="component" value="Unassembled WGS sequence"/>
</dbReference>
<sequence length="51" mass="6167">MQEHAQYNYCDYKYNESVVRCEGHLRVCDYAVLETKQQYFGSIFQEPEKKP</sequence>
<keyword evidence="2" id="KW-1185">Reference proteome</keyword>
<evidence type="ECO:0000313" key="2">
    <source>
        <dbReference type="Proteomes" id="UP000789702"/>
    </source>
</evidence>
<organism evidence="1 2">
    <name type="scientific">Dentiscutata heterogama</name>
    <dbReference type="NCBI Taxonomy" id="1316150"/>
    <lineage>
        <taxon>Eukaryota</taxon>
        <taxon>Fungi</taxon>
        <taxon>Fungi incertae sedis</taxon>
        <taxon>Mucoromycota</taxon>
        <taxon>Glomeromycotina</taxon>
        <taxon>Glomeromycetes</taxon>
        <taxon>Diversisporales</taxon>
        <taxon>Gigasporaceae</taxon>
        <taxon>Dentiscutata</taxon>
    </lineage>
</organism>
<comment type="caution">
    <text evidence="1">The sequence shown here is derived from an EMBL/GenBank/DDBJ whole genome shotgun (WGS) entry which is preliminary data.</text>
</comment>
<dbReference type="EMBL" id="CAJVPU010011077">
    <property type="protein sequence ID" value="CAG8611463.1"/>
    <property type="molecule type" value="Genomic_DNA"/>
</dbReference>